<dbReference type="KEGG" id="tje:TJEJU_2760"/>
<dbReference type="HAMAP" id="MF_01867">
    <property type="entry name" value="BshC"/>
    <property type="match status" value="1"/>
</dbReference>
<protein>
    <recommendedName>
        <fullName evidence="2">Putative cysteine ligase BshC</fullName>
        <ecNumber evidence="2">6.-.-.-</ecNumber>
    </recommendedName>
</protein>
<keyword evidence="6" id="KW-1185">Reference proteome</keyword>
<evidence type="ECO:0000259" key="3">
    <source>
        <dbReference type="Pfam" id="PF10079"/>
    </source>
</evidence>
<dbReference type="RefSeq" id="WP_095072980.1">
    <property type="nucleotide sequence ID" value="NZ_LT899436.1"/>
</dbReference>
<accession>A0A238UCY3</accession>
<proteinExistence type="inferred from homology"/>
<evidence type="ECO:0000313" key="5">
    <source>
        <dbReference type="EMBL" id="SNR16438.1"/>
    </source>
</evidence>
<dbReference type="NCBIfam" id="TIGR03998">
    <property type="entry name" value="thiol_BshC"/>
    <property type="match status" value="1"/>
</dbReference>
<reference evidence="5 6" key="1">
    <citation type="submission" date="2017-07" db="EMBL/GenBank/DDBJ databases">
        <authorList>
            <person name="Sun Z.S."/>
            <person name="Albrecht U."/>
            <person name="Echele G."/>
            <person name="Lee C.C."/>
        </authorList>
    </citation>
    <scope>NUCLEOTIDE SEQUENCE [LARGE SCALE GENOMIC DNA]</scope>
    <source>
        <strain evidence="6">type strain: KCTC 22618</strain>
    </source>
</reference>
<feature type="domain" description="Bacillithiol biosynthesis BshC N-terminal Rossmann-like" evidence="3">
    <location>
        <begin position="10"/>
        <end position="378"/>
    </location>
</feature>
<dbReference type="PIRSF" id="PIRSF012535">
    <property type="entry name" value="UCP012535"/>
    <property type="match status" value="1"/>
</dbReference>
<dbReference type="GO" id="GO:0016874">
    <property type="term" value="F:ligase activity"/>
    <property type="evidence" value="ECO:0007669"/>
    <property type="project" value="UniProtKB-UniRule"/>
</dbReference>
<evidence type="ECO:0000313" key="6">
    <source>
        <dbReference type="Proteomes" id="UP000215214"/>
    </source>
</evidence>
<dbReference type="Pfam" id="PF24850">
    <property type="entry name" value="CC_BshC"/>
    <property type="match status" value="1"/>
</dbReference>
<dbReference type="InterPro" id="IPR011199">
    <property type="entry name" value="Bacillithiol_biosynth_BshC"/>
</dbReference>
<evidence type="ECO:0000256" key="2">
    <source>
        <dbReference type="HAMAP-Rule" id="MF_01867"/>
    </source>
</evidence>
<keyword evidence="1 2" id="KW-0436">Ligase</keyword>
<evidence type="ECO:0000259" key="4">
    <source>
        <dbReference type="Pfam" id="PF24850"/>
    </source>
</evidence>
<dbReference type="Proteomes" id="UP000215214">
    <property type="component" value="Chromosome TJEJU"/>
</dbReference>
<dbReference type="InterPro" id="IPR055398">
    <property type="entry name" value="Rossmann-like_BshC"/>
</dbReference>
<gene>
    <name evidence="2" type="primary">bshC</name>
    <name evidence="5" type="ORF">TJEJU_2760</name>
</gene>
<feature type="domain" description="Bacillithiol biosynthesis BshC C-terminal coiled-coil" evidence="4">
    <location>
        <begin position="381"/>
        <end position="534"/>
    </location>
</feature>
<sequence>MSLTDSECSTYIPFQKTGFFSKMMCDYLEQSEKLTSFYHNFPNSEGFKNQILEKKQTFSKINRTVLVEVLKTQYAKENISESTSANIELLANENTFTVTTGHQLNLFTGPLYFLYKIISAINLAEELKEKHPNDNFVPIYWMATEDHDFEEINYFNFKGKKVQWNSDQVGGVGRFNTGGLSEVFEAFSNELGNSRNAEFLKELFSEAYIKHDNLANATRYIANSLFAEFGLVIIDADDPKLKSLFKSYIIKDLLGSVSYKHVSETNTSLEENYKIQVNPREINLFYLTDNLRERIILEEGVYKVNNTDLSFSEEEILKEVENYPERFSPNVIMRPLYQEVILPNLCYIGGGGELAYWMQLKTYFEAVAVPFPILLLRNSVQVISKKQFGKLERLSISVEELFFKQQDLLAKKVNENAEVSFNFEQQKNILEQQFSDLRVVASQTDASFIGAVNAQEKKQLKGLENLQKRLLRAEKRKQSDLVERITKLQSAILPNLSLEERKRNFSEYYLEYGDDFIQTLKQELKPLQLEFFVLVK</sequence>
<dbReference type="EC" id="6.-.-.-" evidence="2"/>
<organism evidence="5 6">
    <name type="scientific">Tenacibaculum jejuense</name>
    <dbReference type="NCBI Taxonomy" id="584609"/>
    <lineage>
        <taxon>Bacteria</taxon>
        <taxon>Pseudomonadati</taxon>
        <taxon>Bacteroidota</taxon>
        <taxon>Flavobacteriia</taxon>
        <taxon>Flavobacteriales</taxon>
        <taxon>Flavobacteriaceae</taxon>
        <taxon>Tenacibaculum</taxon>
    </lineage>
</organism>
<dbReference type="InterPro" id="IPR055399">
    <property type="entry name" value="CC_BshC"/>
</dbReference>
<dbReference type="OrthoDB" id="9765151at2"/>
<keyword evidence="2" id="KW-0175">Coiled coil</keyword>
<dbReference type="EMBL" id="LT899436">
    <property type="protein sequence ID" value="SNR16438.1"/>
    <property type="molecule type" value="Genomic_DNA"/>
</dbReference>
<evidence type="ECO:0000256" key="1">
    <source>
        <dbReference type="ARBA" id="ARBA00022598"/>
    </source>
</evidence>
<comment type="similarity">
    <text evidence="2">Belongs to the BshC family.</text>
</comment>
<feature type="coiled-coil region" evidence="2">
    <location>
        <begin position="453"/>
        <end position="483"/>
    </location>
</feature>
<name>A0A238UCY3_9FLAO</name>
<dbReference type="Pfam" id="PF10079">
    <property type="entry name" value="Rossmann-like_BshC"/>
    <property type="match status" value="1"/>
</dbReference>
<dbReference type="AlphaFoldDB" id="A0A238UCY3"/>